<organism evidence="5 6">
    <name type="scientific">Loa loa</name>
    <name type="common">Eye worm</name>
    <name type="synonym">Filaria loa</name>
    <dbReference type="NCBI Taxonomy" id="7209"/>
    <lineage>
        <taxon>Eukaryota</taxon>
        <taxon>Metazoa</taxon>
        <taxon>Ecdysozoa</taxon>
        <taxon>Nematoda</taxon>
        <taxon>Chromadorea</taxon>
        <taxon>Rhabditida</taxon>
        <taxon>Spirurina</taxon>
        <taxon>Spiruromorpha</taxon>
        <taxon>Filarioidea</taxon>
        <taxon>Onchocercidae</taxon>
        <taxon>Loa</taxon>
    </lineage>
</organism>
<dbReference type="PANTHER" id="PTHR12019:SF9">
    <property type="entry name" value="THYMOPOIETIN"/>
    <property type="match status" value="1"/>
</dbReference>
<feature type="region of interest" description="Disordered" evidence="1">
    <location>
        <begin position="45"/>
        <end position="95"/>
    </location>
</feature>
<dbReference type="InterPro" id="IPR011015">
    <property type="entry name" value="LEM/LEM-like_dom_sf"/>
</dbReference>
<dbReference type="WBParaSite" id="EN70_11810">
    <property type="protein sequence ID" value="EN70_11810"/>
    <property type="gene ID" value="EN70_11810"/>
</dbReference>
<dbReference type="InParanoid" id="A0A1I7VAZ8"/>
<sequence length="350" mass="38455">MVNVDQLTNEEIRDQLMIHGCDPGPVIGSTRNVYANKLRRLLEESESNVMVPPERGASEAARTDSLNSSPKRRDVAPSPQKSRSPTRTTRSSVQDVIGLSKVQNISQDFKISQASPKTAAVSPAKSRTISDFKQSLPKPRVVQPSVPTPKACVDLGFETQAEVSAVPESHHSPSRASVTSECASLNVTSSSFKMPKSYPFGTIPEVCHSTPTTRFTSLRDNWENGKVSDGSDDDLRGEESSRILLPSWKQDHAYSVGYDSNQSSMTRRLDENSKTHYGRASRYSSGAMFENSCSGHGNRLSGLVDKEKASRSYGKICLILLFVITGAIFVFFVVQNYAELEHGEGNKEEF</sequence>
<evidence type="ECO:0000313" key="5">
    <source>
        <dbReference type="Proteomes" id="UP000095285"/>
    </source>
</evidence>
<dbReference type="STRING" id="7209.A0A1I7VAZ8"/>
<dbReference type="SUPFAM" id="SSF63451">
    <property type="entry name" value="LEM domain"/>
    <property type="match status" value="1"/>
</dbReference>
<reference evidence="4 5" key="1">
    <citation type="submission" date="2012-04" db="EMBL/GenBank/DDBJ databases">
        <title>The Genome Sequence of Loa loa.</title>
        <authorList>
            <consortium name="The Broad Institute Genome Sequencing Platform"/>
            <consortium name="Broad Institute Genome Sequencing Center for Infectious Disease"/>
            <person name="Nutman T.B."/>
            <person name="Fink D.L."/>
            <person name="Russ C."/>
            <person name="Young S."/>
            <person name="Zeng Q."/>
            <person name="Gargeya S."/>
            <person name="Alvarado L."/>
            <person name="Berlin A."/>
            <person name="Chapman S.B."/>
            <person name="Chen Z."/>
            <person name="Freedman E."/>
            <person name="Gellesch M."/>
            <person name="Goldberg J."/>
            <person name="Griggs A."/>
            <person name="Gujja S."/>
            <person name="Heilman E.R."/>
            <person name="Heiman D."/>
            <person name="Howarth C."/>
            <person name="Mehta T."/>
            <person name="Neiman D."/>
            <person name="Pearson M."/>
            <person name="Roberts A."/>
            <person name="Saif S."/>
            <person name="Shea T."/>
            <person name="Shenoy N."/>
            <person name="Sisk P."/>
            <person name="Stolte C."/>
            <person name="Sykes S."/>
            <person name="White J."/>
            <person name="Yandava C."/>
            <person name="Haas B."/>
            <person name="Henn M.R."/>
            <person name="Nusbaum C."/>
            <person name="Birren B."/>
        </authorList>
    </citation>
    <scope>NUCLEOTIDE SEQUENCE [LARGE SCALE GENOMIC DNA]</scope>
</reference>
<dbReference type="InterPro" id="IPR003887">
    <property type="entry name" value="LEM_dom"/>
</dbReference>
<keyword evidence="5" id="KW-1185">Reference proteome</keyword>
<dbReference type="Proteomes" id="UP000095285">
    <property type="component" value="Unassembled WGS sequence"/>
</dbReference>
<proteinExistence type="predicted"/>
<dbReference type="Pfam" id="PF03020">
    <property type="entry name" value="LEM"/>
    <property type="match status" value="1"/>
</dbReference>
<dbReference type="FunFam" id="1.10.720.40:FF:000001">
    <property type="entry name" value="LEM domain containing 2, isoform CRA_a"/>
    <property type="match status" value="1"/>
</dbReference>
<dbReference type="OMA" id="SHAAKHE"/>
<feature type="transmembrane region" description="Helical" evidence="2">
    <location>
        <begin position="316"/>
        <end position="338"/>
    </location>
</feature>
<dbReference type="PROSITE" id="PS50954">
    <property type="entry name" value="LEM"/>
    <property type="match status" value="1"/>
</dbReference>
<keyword evidence="2" id="KW-1133">Transmembrane helix</keyword>
<reference evidence="6" key="2">
    <citation type="submission" date="2016-11" db="UniProtKB">
        <authorList>
            <consortium name="WormBaseParasite"/>
        </authorList>
    </citation>
    <scope>IDENTIFICATION</scope>
</reference>
<dbReference type="GeneID" id="9940328"/>
<accession>A0A1I7VAZ8</accession>
<dbReference type="PANTHER" id="PTHR12019">
    <property type="entry name" value="LAMINA-ASSOCIATED POLYPEPTIDE THYMOPOIETIN"/>
    <property type="match status" value="1"/>
</dbReference>
<dbReference type="SMART" id="SM00540">
    <property type="entry name" value="LEM"/>
    <property type="match status" value="1"/>
</dbReference>
<dbReference type="AlphaFoldDB" id="A0A1I7VAZ8"/>
<dbReference type="CTD" id="9940328"/>
<keyword evidence="2" id="KW-0472">Membrane</keyword>
<accession>A0A1S0U6B4</accession>
<dbReference type="Gene3D" id="1.10.720.40">
    <property type="match status" value="1"/>
</dbReference>
<protein>
    <submittedName>
        <fullName evidence="4 6">LEM domain-containing protein</fullName>
    </submittedName>
</protein>
<evidence type="ECO:0000313" key="6">
    <source>
        <dbReference type="WBParaSite" id="EN70_11810"/>
    </source>
</evidence>
<evidence type="ECO:0000313" key="4">
    <source>
        <dbReference type="EMBL" id="EFO25542.1"/>
    </source>
</evidence>
<dbReference type="EMBL" id="JH712284">
    <property type="protein sequence ID" value="EFO25542.1"/>
    <property type="molecule type" value="Genomic_DNA"/>
</dbReference>
<name>A0A1I7VAZ8_LOALO</name>
<keyword evidence="2" id="KW-0812">Transmembrane</keyword>
<dbReference type="OrthoDB" id="6363067at2759"/>
<evidence type="ECO:0000256" key="2">
    <source>
        <dbReference type="SAM" id="Phobius"/>
    </source>
</evidence>
<evidence type="ECO:0000256" key="1">
    <source>
        <dbReference type="SAM" id="MobiDB-lite"/>
    </source>
</evidence>
<dbReference type="KEGG" id="loa:LOAG_02942"/>
<feature type="domain" description="LEM" evidence="3">
    <location>
        <begin position="1"/>
        <end position="45"/>
    </location>
</feature>
<dbReference type="CDD" id="cd12934">
    <property type="entry name" value="LEM"/>
    <property type="match status" value="1"/>
</dbReference>
<dbReference type="RefSeq" id="XP_003138527.1">
    <property type="nucleotide sequence ID" value="XM_003138479.2"/>
</dbReference>
<evidence type="ECO:0000259" key="3">
    <source>
        <dbReference type="PROSITE" id="PS50954"/>
    </source>
</evidence>
<dbReference type="InterPro" id="IPR051656">
    <property type="entry name" value="LEM_domain"/>
</dbReference>
<feature type="compositionally biased region" description="Low complexity" evidence="1">
    <location>
        <begin position="77"/>
        <end position="92"/>
    </location>
</feature>
<gene>
    <name evidence="4 6" type="ORF">LOAG_02942</name>
</gene>